<dbReference type="RefSeq" id="WP_344855839.1">
    <property type="nucleotide sequence ID" value="NZ_BAAAUT010000004.1"/>
</dbReference>
<sequence length="325" mass="36649">MTNPDRHLSADSFEEFVRQAVPIEHPIPGDPRLTLFIDPKRQEIGLRMQAAPDTTASETRLEHVRLRSVQRKAGRSLEVVVTDPRLFAEAYPVLCAVADRVQLQGLTLGIALDDTLRILGRLLERVETLSVEKELGLFGEILLFLGLSRQLGPAEALEAWRGPGREEHDFGVEGYDIEVKTTAAERRSHWIGSLTQLLPNRDRTLWLVSHQLTRAEASDGSTLPALVEIARHRVGDLRPVLNRKLHAAGWHDHYADTCRTRWRRRTRSMAFAVVDDFPCLTPPKLQGVSLTRIPDVRYRIDLTDQPVGEVVPDFLVEALKHGVTE</sequence>
<reference evidence="2" key="1">
    <citation type="journal article" date="2019" name="Int. J. Syst. Evol. Microbiol.">
        <title>The Global Catalogue of Microorganisms (GCM) 10K type strain sequencing project: providing services to taxonomists for standard genome sequencing and annotation.</title>
        <authorList>
            <consortium name="The Broad Institute Genomics Platform"/>
            <consortium name="The Broad Institute Genome Sequencing Center for Infectious Disease"/>
            <person name="Wu L."/>
            <person name="Ma J."/>
        </authorList>
    </citation>
    <scope>NUCLEOTIDE SEQUENCE [LARGE SCALE GENOMIC DNA]</scope>
    <source>
        <strain evidence="2">JCM 9373</strain>
    </source>
</reference>
<comment type="caution">
    <text evidence="1">The sequence shown here is derived from an EMBL/GenBank/DDBJ whole genome shotgun (WGS) entry which is preliminary data.</text>
</comment>
<name>A0ABP6MMP8_9ACTN</name>
<organism evidence="1 2">
    <name type="scientific">Planomonospora alba</name>
    <dbReference type="NCBI Taxonomy" id="161354"/>
    <lineage>
        <taxon>Bacteria</taxon>
        <taxon>Bacillati</taxon>
        <taxon>Actinomycetota</taxon>
        <taxon>Actinomycetes</taxon>
        <taxon>Streptosporangiales</taxon>
        <taxon>Streptosporangiaceae</taxon>
        <taxon>Planomonospora</taxon>
    </lineage>
</organism>
<dbReference type="InterPro" id="IPR025534">
    <property type="entry name" value="DUF4420"/>
</dbReference>
<gene>
    <name evidence="1" type="ORF">GCM10010466_07230</name>
</gene>
<accession>A0ABP6MMP8</accession>
<dbReference type="Proteomes" id="UP001500320">
    <property type="component" value="Unassembled WGS sequence"/>
</dbReference>
<keyword evidence="2" id="KW-1185">Reference proteome</keyword>
<dbReference type="Pfam" id="PF14390">
    <property type="entry name" value="DUF4420"/>
    <property type="match status" value="1"/>
</dbReference>
<evidence type="ECO:0000313" key="2">
    <source>
        <dbReference type="Proteomes" id="UP001500320"/>
    </source>
</evidence>
<evidence type="ECO:0000313" key="1">
    <source>
        <dbReference type="EMBL" id="GAA3118898.1"/>
    </source>
</evidence>
<evidence type="ECO:0008006" key="3">
    <source>
        <dbReference type="Google" id="ProtNLM"/>
    </source>
</evidence>
<proteinExistence type="predicted"/>
<dbReference type="EMBL" id="BAAAUT010000004">
    <property type="protein sequence ID" value="GAA3118898.1"/>
    <property type="molecule type" value="Genomic_DNA"/>
</dbReference>
<protein>
    <recommendedName>
        <fullName evidence="3">PD-(D/E)XK motif protein</fullName>
    </recommendedName>
</protein>